<dbReference type="Proteomes" id="UP000254938">
    <property type="component" value="Unassembled WGS sequence"/>
</dbReference>
<dbReference type="AlphaFoldDB" id="A0A377TUY8"/>
<gene>
    <name evidence="2" type="ORF">NCTC9140_03554</name>
</gene>
<keyword evidence="2" id="KW-0503">Monooxygenase</keyword>
<organism evidence="2 3">
    <name type="scientific">Klebsiella pneumoniae</name>
    <dbReference type="NCBI Taxonomy" id="573"/>
    <lineage>
        <taxon>Bacteria</taxon>
        <taxon>Pseudomonadati</taxon>
        <taxon>Pseudomonadota</taxon>
        <taxon>Gammaproteobacteria</taxon>
        <taxon>Enterobacterales</taxon>
        <taxon>Enterobacteriaceae</taxon>
        <taxon>Klebsiella/Raoultella group</taxon>
        <taxon>Klebsiella</taxon>
        <taxon>Klebsiella pneumoniae complex</taxon>
    </lineage>
</organism>
<dbReference type="InterPro" id="IPR007138">
    <property type="entry name" value="ABM_dom"/>
</dbReference>
<dbReference type="PANTHER" id="PTHR37811">
    <property type="entry name" value="BLL5343 PROTEIN"/>
    <property type="match status" value="1"/>
</dbReference>
<dbReference type="PANTHER" id="PTHR37811:SF2">
    <property type="entry name" value="ABM DOMAIN-CONTAINING PROTEIN"/>
    <property type="match status" value="1"/>
</dbReference>
<accession>A0A377TUY8</accession>
<feature type="domain" description="ABM" evidence="1">
    <location>
        <begin position="1"/>
        <end position="67"/>
    </location>
</feature>
<dbReference type="EMBL" id="UGKQ01000007">
    <property type="protein sequence ID" value="STS81810.1"/>
    <property type="molecule type" value="Genomic_DNA"/>
</dbReference>
<dbReference type="GO" id="GO:0004497">
    <property type="term" value="F:monooxygenase activity"/>
    <property type="evidence" value="ECO:0007669"/>
    <property type="project" value="UniProtKB-KW"/>
</dbReference>
<sequence>MIAVLFEADALPQAQERYLQLAAGLTPLLSDTPGFIAIERFQSLSTPGKILSLSWWEDEASVANWQQMSGIWLPSAKAKHRFFHITEYRVARVFRDYASDRGAQSDV</sequence>
<protein>
    <submittedName>
        <fullName evidence="2">Antibiotic biosynthesis monooxygenase</fullName>
    </submittedName>
</protein>
<reference evidence="2 3" key="1">
    <citation type="submission" date="2018-06" db="EMBL/GenBank/DDBJ databases">
        <authorList>
            <consortium name="Pathogen Informatics"/>
            <person name="Doyle S."/>
        </authorList>
    </citation>
    <scope>NUCLEOTIDE SEQUENCE [LARGE SCALE GENOMIC DNA]</scope>
    <source>
        <strain evidence="2 3">NCTC9140</strain>
    </source>
</reference>
<name>A0A377TUY8_KLEPN</name>
<dbReference type="InterPro" id="IPR052936">
    <property type="entry name" value="Jasmonate_Hydroxylase-like"/>
</dbReference>
<dbReference type="Gene3D" id="3.30.70.100">
    <property type="match status" value="1"/>
</dbReference>
<evidence type="ECO:0000313" key="2">
    <source>
        <dbReference type="EMBL" id="STS81810.1"/>
    </source>
</evidence>
<dbReference type="InterPro" id="IPR011008">
    <property type="entry name" value="Dimeric_a/b-barrel"/>
</dbReference>
<keyword evidence="2" id="KW-0560">Oxidoreductase</keyword>
<dbReference type="SUPFAM" id="SSF54909">
    <property type="entry name" value="Dimeric alpha+beta barrel"/>
    <property type="match status" value="1"/>
</dbReference>
<proteinExistence type="predicted"/>
<evidence type="ECO:0000313" key="3">
    <source>
        <dbReference type="Proteomes" id="UP000254938"/>
    </source>
</evidence>
<dbReference type="Pfam" id="PF03992">
    <property type="entry name" value="ABM"/>
    <property type="match status" value="1"/>
</dbReference>
<evidence type="ECO:0000259" key="1">
    <source>
        <dbReference type="Pfam" id="PF03992"/>
    </source>
</evidence>